<evidence type="ECO:0000256" key="6">
    <source>
        <dbReference type="ARBA" id="ARBA00022989"/>
    </source>
</evidence>
<dbReference type="InterPro" id="IPR050939">
    <property type="entry name" value="Olfactory_GPCR1"/>
</dbReference>
<keyword evidence="2" id="KW-1003">Cell membrane</keyword>
<keyword evidence="12" id="KW-0807">Transducer</keyword>
<evidence type="ECO:0000256" key="12">
    <source>
        <dbReference type="ARBA" id="ARBA00023224"/>
    </source>
</evidence>
<feature type="transmembrane region" description="Helical" evidence="13">
    <location>
        <begin position="62"/>
        <end position="84"/>
    </location>
</feature>
<evidence type="ECO:0000313" key="16">
    <source>
        <dbReference type="Proteomes" id="UP000694620"/>
    </source>
</evidence>
<dbReference type="FunFam" id="1.20.1070.10:FF:000024">
    <property type="entry name" value="Olfactory receptor"/>
    <property type="match status" value="1"/>
</dbReference>
<keyword evidence="3" id="KW-0716">Sensory transduction</keyword>
<dbReference type="Proteomes" id="UP000694620">
    <property type="component" value="Chromosome 4"/>
</dbReference>
<keyword evidence="6 13" id="KW-1133">Transmembrane helix</keyword>
<reference evidence="15" key="1">
    <citation type="submission" date="2021-06" db="EMBL/GenBank/DDBJ databases">
        <authorList>
            <consortium name="Wellcome Sanger Institute Data Sharing"/>
        </authorList>
    </citation>
    <scope>NUCLEOTIDE SEQUENCE [LARGE SCALE GENOMIC DNA]</scope>
</reference>
<evidence type="ECO:0000256" key="8">
    <source>
        <dbReference type="ARBA" id="ARBA00023136"/>
    </source>
</evidence>
<keyword evidence="11" id="KW-0325">Glycoprotein</keyword>
<feature type="transmembrane region" description="Helical" evidence="13">
    <location>
        <begin position="199"/>
        <end position="218"/>
    </location>
</feature>
<keyword evidence="9" id="KW-1015">Disulfide bond</keyword>
<feature type="transmembrane region" description="Helical" evidence="13">
    <location>
        <begin position="239"/>
        <end position="262"/>
    </location>
</feature>
<keyword evidence="4 13" id="KW-0812">Transmembrane</keyword>
<dbReference type="PROSITE" id="PS50262">
    <property type="entry name" value="G_PROTEIN_RECEP_F1_2"/>
    <property type="match status" value="1"/>
</dbReference>
<evidence type="ECO:0000313" key="15">
    <source>
        <dbReference type="Ensembl" id="ENSECRP00000004461.1"/>
    </source>
</evidence>
<protein>
    <recommendedName>
        <fullName evidence="14">G-protein coupled receptors family 1 profile domain-containing protein</fullName>
    </recommendedName>
</protein>
<name>A0A8C4RS04_ERPCA</name>
<dbReference type="Ensembl" id="ENSECRT00000004529.1">
    <property type="protein sequence ID" value="ENSECRP00000004461.1"/>
    <property type="gene ID" value="ENSECRG00000003029.1"/>
</dbReference>
<dbReference type="GO" id="GO:0005886">
    <property type="term" value="C:plasma membrane"/>
    <property type="evidence" value="ECO:0007669"/>
    <property type="project" value="UniProtKB-SubCell"/>
</dbReference>
<dbReference type="InterPro" id="IPR017452">
    <property type="entry name" value="GPCR_Rhodpsn_7TM"/>
</dbReference>
<evidence type="ECO:0000256" key="1">
    <source>
        <dbReference type="ARBA" id="ARBA00004651"/>
    </source>
</evidence>
<feature type="transmembrane region" description="Helical" evidence="13">
    <location>
        <begin position="27"/>
        <end position="53"/>
    </location>
</feature>
<evidence type="ECO:0000256" key="7">
    <source>
        <dbReference type="ARBA" id="ARBA00023040"/>
    </source>
</evidence>
<dbReference type="GeneTree" id="ENSGT00940000161369"/>
<dbReference type="InterPro" id="IPR000276">
    <property type="entry name" value="GPCR_Rhodpsn"/>
</dbReference>
<evidence type="ECO:0000256" key="10">
    <source>
        <dbReference type="ARBA" id="ARBA00023170"/>
    </source>
</evidence>
<dbReference type="Gene3D" id="1.20.1070.10">
    <property type="entry name" value="Rhodopsin 7-helix transmembrane proteins"/>
    <property type="match status" value="1"/>
</dbReference>
<comment type="subcellular location">
    <subcellularLocation>
        <location evidence="1">Cell membrane</location>
        <topology evidence="1">Multi-pass membrane protein</topology>
    </subcellularLocation>
</comment>
<sequence>MNNFTYDRISEFILVGFPGFQDKQSKAIISIIFLIVYIAILIENIFIIVLIIVEEKLHKPMYYFICNLAISGIFMGTVLIPKMLVNFLLNWNTIDFGSCMTQAGLYSSLFAVQMYFLSAMSYDRVLAVCRPLHYNSIMTPHLLIIIMVICWVLPLILHFTVIFFALQLSFCGPNVLPSCHCNHSSIITLSCTNSSANNVLGLAVVFTNLTAYSVIFVVSYGKILLSVLKIKSPGGHRKAFMTCGAHLCILSMTLFTSAFVYICARIKSFSDDARLVGMMVQNLLCPLMNPIIYALMTKEIKTSIHKIFCKNKTRPLFG</sequence>
<evidence type="ECO:0000259" key="14">
    <source>
        <dbReference type="PROSITE" id="PS50262"/>
    </source>
</evidence>
<evidence type="ECO:0000256" key="2">
    <source>
        <dbReference type="ARBA" id="ARBA00022475"/>
    </source>
</evidence>
<evidence type="ECO:0000256" key="13">
    <source>
        <dbReference type="SAM" id="Phobius"/>
    </source>
</evidence>
<dbReference type="GO" id="GO:0004930">
    <property type="term" value="F:G protein-coupled receptor activity"/>
    <property type="evidence" value="ECO:0007669"/>
    <property type="project" value="UniProtKB-KW"/>
</dbReference>
<dbReference type="Pfam" id="PF13853">
    <property type="entry name" value="7tm_4"/>
    <property type="match status" value="1"/>
</dbReference>
<evidence type="ECO:0000256" key="11">
    <source>
        <dbReference type="ARBA" id="ARBA00023180"/>
    </source>
</evidence>
<dbReference type="PRINTS" id="PR00245">
    <property type="entry name" value="OLFACTORYR"/>
</dbReference>
<reference evidence="15" key="3">
    <citation type="submission" date="2025-09" db="UniProtKB">
        <authorList>
            <consortium name="Ensembl"/>
        </authorList>
    </citation>
    <scope>IDENTIFICATION</scope>
</reference>
<evidence type="ECO:0000256" key="3">
    <source>
        <dbReference type="ARBA" id="ARBA00022606"/>
    </source>
</evidence>
<dbReference type="GO" id="GO:0004984">
    <property type="term" value="F:olfactory receptor activity"/>
    <property type="evidence" value="ECO:0007669"/>
    <property type="project" value="InterPro"/>
</dbReference>
<dbReference type="AlphaFoldDB" id="A0A8C4RS04"/>
<reference evidence="15" key="2">
    <citation type="submission" date="2025-08" db="UniProtKB">
        <authorList>
            <consortium name="Ensembl"/>
        </authorList>
    </citation>
    <scope>IDENTIFICATION</scope>
</reference>
<feature type="domain" description="G-protein coupled receptors family 1 profile" evidence="14">
    <location>
        <begin position="43"/>
        <end position="293"/>
    </location>
</feature>
<organism evidence="15 16">
    <name type="scientific">Erpetoichthys calabaricus</name>
    <name type="common">Rope fish</name>
    <name type="synonym">Calamoichthys calabaricus</name>
    <dbReference type="NCBI Taxonomy" id="27687"/>
    <lineage>
        <taxon>Eukaryota</taxon>
        <taxon>Metazoa</taxon>
        <taxon>Chordata</taxon>
        <taxon>Craniata</taxon>
        <taxon>Vertebrata</taxon>
        <taxon>Euteleostomi</taxon>
        <taxon>Actinopterygii</taxon>
        <taxon>Polypteriformes</taxon>
        <taxon>Polypteridae</taxon>
        <taxon>Erpetoichthys</taxon>
    </lineage>
</organism>
<evidence type="ECO:0000256" key="9">
    <source>
        <dbReference type="ARBA" id="ARBA00023157"/>
    </source>
</evidence>
<proteinExistence type="predicted"/>
<accession>A0A8C4RS04</accession>
<dbReference type="PANTHER" id="PTHR24242:SF359">
    <property type="entry name" value="ODORANT RECEPTOR-RELATED"/>
    <property type="match status" value="1"/>
</dbReference>
<evidence type="ECO:0000256" key="5">
    <source>
        <dbReference type="ARBA" id="ARBA00022725"/>
    </source>
</evidence>
<feature type="transmembrane region" description="Helical" evidence="13">
    <location>
        <begin position="142"/>
        <end position="166"/>
    </location>
</feature>
<dbReference type="SUPFAM" id="SSF81321">
    <property type="entry name" value="Family A G protein-coupled receptor-like"/>
    <property type="match status" value="1"/>
</dbReference>
<keyword evidence="5" id="KW-0552">Olfaction</keyword>
<feature type="transmembrane region" description="Helical" evidence="13">
    <location>
        <begin position="274"/>
        <end position="296"/>
    </location>
</feature>
<dbReference type="PRINTS" id="PR00237">
    <property type="entry name" value="GPCRRHODOPSN"/>
</dbReference>
<keyword evidence="7" id="KW-0297">G-protein coupled receptor</keyword>
<feature type="transmembrane region" description="Helical" evidence="13">
    <location>
        <begin position="104"/>
        <end position="122"/>
    </location>
</feature>
<keyword evidence="10" id="KW-0675">Receptor</keyword>
<dbReference type="InterPro" id="IPR000725">
    <property type="entry name" value="Olfact_rcpt"/>
</dbReference>
<evidence type="ECO:0000256" key="4">
    <source>
        <dbReference type="ARBA" id="ARBA00022692"/>
    </source>
</evidence>
<dbReference type="PANTHER" id="PTHR24242">
    <property type="entry name" value="G-PROTEIN COUPLED RECEPTOR"/>
    <property type="match status" value="1"/>
</dbReference>
<keyword evidence="16" id="KW-1185">Reference proteome</keyword>
<keyword evidence="8 13" id="KW-0472">Membrane</keyword>